<dbReference type="Proteomes" id="UP000323886">
    <property type="component" value="Unassembled WGS sequence"/>
</dbReference>
<dbReference type="NCBIfam" id="TIGR01683">
    <property type="entry name" value="thiS"/>
    <property type="match status" value="1"/>
</dbReference>
<dbReference type="InterPro" id="IPR016155">
    <property type="entry name" value="Mopterin_synth/thiamin_S_b"/>
</dbReference>
<dbReference type="InterPro" id="IPR003749">
    <property type="entry name" value="ThiS/MoaD-like"/>
</dbReference>
<evidence type="ECO:0000313" key="1">
    <source>
        <dbReference type="EMBL" id="KAA5601665.1"/>
    </source>
</evidence>
<evidence type="ECO:0000313" key="2">
    <source>
        <dbReference type="Proteomes" id="UP000323886"/>
    </source>
</evidence>
<gene>
    <name evidence="1" type="primary">thiS</name>
    <name evidence="1" type="ORF">F1193_09080</name>
</gene>
<protein>
    <submittedName>
        <fullName evidence="1">Sulfur carrier protein ThiS</fullName>
    </submittedName>
</protein>
<reference evidence="1 2" key="1">
    <citation type="submission" date="2019-09" db="EMBL/GenBank/DDBJ databases">
        <title>Draft Whole-Genome sequence of Blastochloris sulfoviridis DSM 729.</title>
        <authorList>
            <person name="Meyer T.E."/>
            <person name="Kyndt J.A."/>
        </authorList>
    </citation>
    <scope>NUCLEOTIDE SEQUENCE [LARGE SCALE GENOMIC DNA]</scope>
    <source>
        <strain evidence="1 2">DSM 729</strain>
    </source>
</reference>
<dbReference type="Gene3D" id="3.10.20.30">
    <property type="match status" value="1"/>
</dbReference>
<proteinExistence type="predicted"/>
<dbReference type="SUPFAM" id="SSF54285">
    <property type="entry name" value="MoaD/ThiS"/>
    <property type="match status" value="1"/>
</dbReference>
<keyword evidence="2" id="KW-1185">Reference proteome</keyword>
<comment type="caution">
    <text evidence="1">The sequence shown here is derived from an EMBL/GenBank/DDBJ whole genome shotgun (WGS) entry which is preliminary data.</text>
</comment>
<dbReference type="InterPro" id="IPR012675">
    <property type="entry name" value="Beta-grasp_dom_sf"/>
</dbReference>
<dbReference type="EMBL" id="VWPL01000013">
    <property type="protein sequence ID" value="KAA5601665.1"/>
    <property type="molecule type" value="Genomic_DNA"/>
</dbReference>
<dbReference type="PANTHER" id="PTHR34472">
    <property type="entry name" value="SULFUR CARRIER PROTEIN THIS"/>
    <property type="match status" value="1"/>
</dbReference>
<dbReference type="RefSeq" id="WP_150097366.1">
    <property type="nucleotide sequence ID" value="NZ_VWPL01000013.1"/>
</dbReference>
<sequence>MPEPTIRLNGAETPLCAATLAALIAEHAPSADGRGVAVAVNGAVVRRADWATVTLAPGDAVEIVLARQGG</sequence>
<dbReference type="PANTHER" id="PTHR34472:SF1">
    <property type="entry name" value="SULFUR CARRIER PROTEIN THIS"/>
    <property type="match status" value="1"/>
</dbReference>
<organism evidence="1 2">
    <name type="scientific">Blastochloris sulfoviridis</name>
    <dbReference type="NCBI Taxonomy" id="50712"/>
    <lineage>
        <taxon>Bacteria</taxon>
        <taxon>Pseudomonadati</taxon>
        <taxon>Pseudomonadota</taxon>
        <taxon>Alphaproteobacteria</taxon>
        <taxon>Hyphomicrobiales</taxon>
        <taxon>Blastochloridaceae</taxon>
        <taxon>Blastochloris</taxon>
    </lineage>
</organism>
<dbReference type="Pfam" id="PF02597">
    <property type="entry name" value="ThiS"/>
    <property type="match status" value="1"/>
</dbReference>
<accession>A0A5M6I188</accession>
<dbReference type="AlphaFoldDB" id="A0A5M6I188"/>
<name>A0A5M6I188_9HYPH</name>
<dbReference type="InterPro" id="IPR010035">
    <property type="entry name" value="Thi_S"/>
</dbReference>